<evidence type="ECO:0000313" key="7">
    <source>
        <dbReference type="Proteomes" id="UP000729402"/>
    </source>
</evidence>
<evidence type="ECO:0000256" key="1">
    <source>
        <dbReference type="ARBA" id="ARBA00022630"/>
    </source>
</evidence>
<evidence type="ECO:0000256" key="5">
    <source>
        <dbReference type="RuleBase" id="RU361177"/>
    </source>
</evidence>
<evidence type="ECO:0000256" key="3">
    <source>
        <dbReference type="ARBA" id="ARBA00022857"/>
    </source>
</evidence>
<comment type="cofactor">
    <cofactor evidence="5">
        <name>FAD</name>
        <dbReference type="ChEBI" id="CHEBI:57692"/>
    </cofactor>
</comment>
<dbReference type="PIRSF" id="PIRSF000332">
    <property type="entry name" value="FMO"/>
    <property type="match status" value="1"/>
</dbReference>
<keyword evidence="5" id="KW-0503">Monooxygenase</keyword>
<dbReference type="PANTHER" id="PTHR23023">
    <property type="entry name" value="DIMETHYLANILINE MONOOXYGENASE"/>
    <property type="match status" value="1"/>
</dbReference>
<keyword evidence="3" id="KW-0521">NADP</keyword>
<dbReference type="InterPro" id="IPR000960">
    <property type="entry name" value="Flavin_mOase"/>
</dbReference>
<comment type="similarity">
    <text evidence="5">Belongs to the FMO family.</text>
</comment>
<dbReference type="GO" id="GO:0050661">
    <property type="term" value="F:NADP binding"/>
    <property type="evidence" value="ECO:0007669"/>
    <property type="project" value="InterPro"/>
</dbReference>
<evidence type="ECO:0000256" key="2">
    <source>
        <dbReference type="ARBA" id="ARBA00022827"/>
    </source>
</evidence>
<dbReference type="Pfam" id="PF00743">
    <property type="entry name" value="FMO-like"/>
    <property type="match status" value="1"/>
</dbReference>
<gene>
    <name evidence="6" type="ORF">GUJ93_ZPchr0002g26770</name>
</gene>
<dbReference type="AlphaFoldDB" id="A0A8J5S110"/>
<keyword evidence="7" id="KW-1185">Reference proteome</keyword>
<dbReference type="GO" id="GO:0050660">
    <property type="term" value="F:flavin adenine dinucleotide binding"/>
    <property type="evidence" value="ECO:0007669"/>
    <property type="project" value="InterPro"/>
</dbReference>
<dbReference type="PROSITE" id="PS51257">
    <property type="entry name" value="PROKAR_LIPOPROTEIN"/>
    <property type="match status" value="1"/>
</dbReference>
<dbReference type="FunFam" id="3.50.50.60:FF:000169">
    <property type="entry name" value="Flavin-containing monooxygenase"/>
    <property type="match status" value="1"/>
</dbReference>
<accession>A0A8J5S110</accession>
<sequence>MERKTKRIGIIGAGVSGLAACKHALDKGFEPVVFEADDTIGGVWAHTLESTRLQAPTTAFRFSDMAWPAAASVAETERYPGHGEVMEYLRSYACKFDLLRRIRFSSQVLGVEYLGASEEEMAEWEHWSGNGEAFGVGKDGVWRLTVKDLNIGSIQVFLVDFLIVCIGRHSGSPNIPEFPASSGLELFKGEILHSIDYSYMDNAAEFVKGKKVIIVGSGKSAFDIAAEVAKVNGSTQPCTMIYRTKHWLVHKSSIWGVDLSYFYLNRISQLSVHKPGEGFLHYVLATALSPLRWAVSKVIEAYFKRSIPLEKHGMVPDYSFSFAMSSCLIAMLPEGFYDKVDEGSIVLKKSRRFSFSNDGIILEDRNEHIESDIVILATGFRGDQKLRDIFTANWCKKTVAGSSDAAAPLYRECIHPRIPQLAIVGYSESLTNIYASERMANWVAHFLAGGFKLPSIRCMEESVAEWAKYKDLYNGKYFRRSCISTINIWFNDLLCQDIGCSPKRKKGVIAEWFQPYGPADYAGLY</sequence>
<keyword evidence="2 5" id="KW-0274">FAD</keyword>
<evidence type="ECO:0000313" key="6">
    <source>
        <dbReference type="EMBL" id="KAG8057659.1"/>
    </source>
</evidence>
<name>A0A8J5S110_ZIZPA</name>
<comment type="caution">
    <text evidence="6">The sequence shown here is derived from an EMBL/GenBank/DDBJ whole genome shotgun (WGS) entry which is preliminary data.</text>
</comment>
<dbReference type="EMBL" id="JAAALK010000287">
    <property type="protein sequence ID" value="KAG8057659.1"/>
    <property type="molecule type" value="Genomic_DNA"/>
</dbReference>
<dbReference type="OrthoDB" id="66881at2759"/>
<dbReference type="Proteomes" id="UP000729402">
    <property type="component" value="Unassembled WGS sequence"/>
</dbReference>
<dbReference type="EC" id="1.-.-.-" evidence="5"/>
<proteinExistence type="inferred from homology"/>
<reference evidence="6" key="2">
    <citation type="submission" date="2021-02" db="EMBL/GenBank/DDBJ databases">
        <authorList>
            <person name="Kimball J.A."/>
            <person name="Haas M.W."/>
            <person name="Macchietto M."/>
            <person name="Kono T."/>
            <person name="Duquette J."/>
            <person name="Shao M."/>
        </authorList>
    </citation>
    <scope>NUCLEOTIDE SEQUENCE</scope>
    <source>
        <tissue evidence="6">Fresh leaf tissue</tissue>
    </source>
</reference>
<dbReference type="FunFam" id="3.50.50.60:FF:000170">
    <property type="entry name" value="Flavin-containing monooxygenase"/>
    <property type="match status" value="1"/>
</dbReference>
<evidence type="ECO:0000256" key="4">
    <source>
        <dbReference type="ARBA" id="ARBA00023002"/>
    </source>
</evidence>
<protein>
    <recommendedName>
        <fullName evidence="5">Flavin-containing monooxygenase</fullName>
        <ecNumber evidence="5">1.-.-.-</ecNumber>
    </recommendedName>
</protein>
<keyword evidence="4 5" id="KW-0560">Oxidoreductase</keyword>
<dbReference type="InterPro" id="IPR050346">
    <property type="entry name" value="FMO-like"/>
</dbReference>
<organism evidence="6 7">
    <name type="scientific">Zizania palustris</name>
    <name type="common">Northern wild rice</name>
    <dbReference type="NCBI Taxonomy" id="103762"/>
    <lineage>
        <taxon>Eukaryota</taxon>
        <taxon>Viridiplantae</taxon>
        <taxon>Streptophyta</taxon>
        <taxon>Embryophyta</taxon>
        <taxon>Tracheophyta</taxon>
        <taxon>Spermatophyta</taxon>
        <taxon>Magnoliopsida</taxon>
        <taxon>Liliopsida</taxon>
        <taxon>Poales</taxon>
        <taxon>Poaceae</taxon>
        <taxon>BOP clade</taxon>
        <taxon>Oryzoideae</taxon>
        <taxon>Oryzeae</taxon>
        <taxon>Zizaniinae</taxon>
        <taxon>Zizania</taxon>
    </lineage>
</organism>
<keyword evidence="1 5" id="KW-0285">Flavoprotein</keyword>
<reference evidence="6" key="1">
    <citation type="journal article" date="2021" name="bioRxiv">
        <title>Whole Genome Assembly and Annotation of Northern Wild Rice, Zizania palustris L., Supports a Whole Genome Duplication in the Zizania Genus.</title>
        <authorList>
            <person name="Haas M."/>
            <person name="Kono T."/>
            <person name="Macchietto M."/>
            <person name="Millas R."/>
            <person name="McGilp L."/>
            <person name="Shao M."/>
            <person name="Duquette J."/>
            <person name="Hirsch C.N."/>
            <person name="Kimball J."/>
        </authorList>
    </citation>
    <scope>NUCLEOTIDE SEQUENCE</scope>
    <source>
        <tissue evidence="6">Fresh leaf tissue</tissue>
    </source>
</reference>
<dbReference type="GO" id="GO:0004499">
    <property type="term" value="F:N,N-dimethylaniline monooxygenase activity"/>
    <property type="evidence" value="ECO:0007669"/>
    <property type="project" value="InterPro"/>
</dbReference>
<dbReference type="InterPro" id="IPR020946">
    <property type="entry name" value="Flavin_mOase-like"/>
</dbReference>